<organism evidence="1 2">
    <name type="scientific">Hippea maritima (strain ATCC 700847 / DSM 10411 / MH2)</name>
    <dbReference type="NCBI Taxonomy" id="760142"/>
    <lineage>
        <taxon>Bacteria</taxon>
        <taxon>Pseudomonadati</taxon>
        <taxon>Campylobacterota</taxon>
        <taxon>Desulfurellia</taxon>
        <taxon>Desulfurellales</taxon>
        <taxon>Hippeaceae</taxon>
        <taxon>Hippea</taxon>
    </lineage>
</organism>
<evidence type="ECO:0000313" key="1">
    <source>
        <dbReference type="EMBL" id="AEA34030.1"/>
    </source>
</evidence>
<reference evidence="2" key="2">
    <citation type="submission" date="2011-03" db="EMBL/GenBank/DDBJ databases">
        <title>The complete genome of Hippea maritima DSM 10411.</title>
        <authorList>
            <consortium name="US DOE Joint Genome Institute (JGI-PGF)"/>
            <person name="Lucas S."/>
            <person name="Copeland A."/>
            <person name="Lapidus A."/>
            <person name="Bruce D."/>
            <person name="Goodwin L."/>
            <person name="Pitluck S."/>
            <person name="Peters L."/>
            <person name="Kyrpides N."/>
            <person name="Mavromatis K."/>
            <person name="Pagani I."/>
            <person name="Ivanova N."/>
            <person name="Mikhailova N."/>
            <person name="Lu M."/>
            <person name="Detter J.C."/>
            <person name="Tapia R."/>
            <person name="Han C."/>
            <person name="Land M."/>
            <person name="Hauser L."/>
            <person name="Markowitz V."/>
            <person name="Cheng J.-F."/>
            <person name="Hugenholtz P."/>
            <person name="Woyke T."/>
            <person name="Wu D."/>
            <person name="Spring S."/>
            <person name="Schroeder M."/>
            <person name="Brambilla E."/>
            <person name="Klenk H.-P."/>
            <person name="Eisen J.A."/>
        </authorList>
    </citation>
    <scope>NUCLEOTIDE SEQUENCE [LARGE SCALE GENOMIC DNA]</scope>
    <source>
        <strain evidence="2">ATCC 700847 / DSM 10411 / MH2</strain>
    </source>
</reference>
<dbReference type="InterPro" id="IPR035958">
    <property type="entry name" value="SecB-like_sf"/>
</dbReference>
<dbReference type="STRING" id="760142.Hipma_1064"/>
<proteinExistence type="predicted"/>
<dbReference type="RefSeq" id="WP_013682069.1">
    <property type="nucleotide sequence ID" value="NC_015318.1"/>
</dbReference>
<dbReference type="OrthoDB" id="5518794at2"/>
<keyword evidence="2" id="KW-1185">Reference proteome</keyword>
<dbReference type="eggNOG" id="ENOG50339MZ">
    <property type="taxonomic scope" value="Bacteria"/>
</dbReference>
<dbReference type="KEGG" id="hmr:Hipma_1064"/>
<dbReference type="HOGENOM" id="CLU_1765539_0_0_7"/>
<dbReference type="SUPFAM" id="SSF54611">
    <property type="entry name" value="SecB-like"/>
    <property type="match status" value="1"/>
</dbReference>
<dbReference type="EMBL" id="CP002606">
    <property type="protein sequence ID" value="AEA34030.1"/>
    <property type="molecule type" value="Genomic_DNA"/>
</dbReference>
<gene>
    <name evidence="1" type="ordered locus">Hipma_1064</name>
</gene>
<dbReference type="InParanoid" id="F2LW96"/>
<protein>
    <recommendedName>
        <fullName evidence="3">Preprotein translocase subunit SecB</fullName>
    </recommendedName>
</protein>
<name>F2LW96_HIPMA</name>
<dbReference type="Proteomes" id="UP000008139">
    <property type="component" value="Chromosome"/>
</dbReference>
<evidence type="ECO:0000313" key="2">
    <source>
        <dbReference type="Proteomes" id="UP000008139"/>
    </source>
</evidence>
<reference evidence="1 2" key="1">
    <citation type="journal article" date="2011" name="Stand. Genomic Sci.">
        <title>Complete genome sequence of the thermophilic sulfur-reducer Hippea maritima type strain (MH(2)).</title>
        <authorList>
            <person name="Huntemann M."/>
            <person name="Lu M."/>
            <person name="Nolan M."/>
            <person name="Lapidus A."/>
            <person name="Lucas S."/>
            <person name="Hammon N."/>
            <person name="Deshpande S."/>
            <person name="Cheng J.F."/>
            <person name="Tapia R."/>
            <person name="Han C."/>
            <person name="Goodwin L."/>
            <person name="Pitluck S."/>
            <person name="Liolios K."/>
            <person name="Pagani I."/>
            <person name="Ivanova N."/>
            <person name="Ovchinikova G."/>
            <person name="Pati A."/>
            <person name="Chen A."/>
            <person name="Palaniappan K."/>
            <person name="Land M."/>
            <person name="Hauser L."/>
            <person name="Jeffries C.D."/>
            <person name="Detter J.C."/>
            <person name="Brambilla E.M."/>
            <person name="Rohde M."/>
            <person name="Spring S."/>
            <person name="Goker M."/>
            <person name="Woyke T."/>
            <person name="Bristow J."/>
            <person name="Eisen J.A."/>
            <person name="Markowitz V."/>
            <person name="Hugenholtz P."/>
            <person name="Kyrpides N.C."/>
            <person name="Klenk H.P."/>
            <person name="Mavromatis K."/>
        </authorList>
    </citation>
    <scope>NUCLEOTIDE SEQUENCE [LARGE SCALE GENOMIC DNA]</scope>
    <source>
        <strain evidence="2">ATCC 700847 / DSM 10411 / MH2</strain>
    </source>
</reference>
<sequence length="147" mass="17131">MATLEERYNQFNNGLALVNIRTKKLVCEFDDEKLDIPPETQKVYIDKSSYYQVLADNFVRVFQDYTLKIANKENEEDVFVKIDITFLLDFQVGGPIDDEIFNIFSESTVLIDSWPYFRELVQNSLLRMGLAPVIIPPIQFTPPQQQN</sequence>
<evidence type="ECO:0008006" key="3">
    <source>
        <dbReference type="Google" id="ProtNLM"/>
    </source>
</evidence>
<dbReference type="AlphaFoldDB" id="F2LW96"/>
<accession>F2LW96</accession>
<dbReference type="Gene3D" id="3.10.420.10">
    <property type="entry name" value="SecB-like"/>
    <property type="match status" value="1"/>
</dbReference>